<dbReference type="EMBL" id="BLXU01000013">
    <property type="protein sequence ID" value="GFO52631.1"/>
    <property type="molecule type" value="Genomic_DNA"/>
</dbReference>
<dbReference type="InterPro" id="IPR029039">
    <property type="entry name" value="Flavoprotein-like_sf"/>
</dbReference>
<reference evidence="2 3" key="1">
    <citation type="submission" date="2020-06" db="EMBL/GenBank/DDBJ databases">
        <title>Draft genome sequence of Lactic acid bacteria from Okinawan-style tofu.</title>
        <authorList>
            <person name="Takara I."/>
            <person name="Ikematsu S."/>
        </authorList>
    </citation>
    <scope>NUCLEOTIDE SEQUENCE [LARGE SCALE GENOMIC DNA]</scope>
    <source>
        <strain evidence="3">lg38</strain>
    </source>
</reference>
<comment type="caution">
    <text evidence="2">The sequence shown here is derived from an EMBL/GenBank/DDBJ whole genome shotgun (WGS) entry which is preliminary data.</text>
</comment>
<proteinExistence type="predicted"/>
<dbReference type="GO" id="GO:0010181">
    <property type="term" value="F:FMN binding"/>
    <property type="evidence" value="ECO:0007669"/>
    <property type="project" value="InterPro"/>
</dbReference>
<dbReference type="Pfam" id="PF12641">
    <property type="entry name" value="Flavodoxin_3"/>
    <property type="match status" value="1"/>
</dbReference>
<gene>
    <name evidence="2" type="ORF">ikelab_19060</name>
</gene>
<dbReference type="SUPFAM" id="SSF52218">
    <property type="entry name" value="Flavoproteins"/>
    <property type="match status" value="1"/>
</dbReference>
<accession>A0A6L2ZY89</accession>
<evidence type="ECO:0000313" key="3">
    <source>
        <dbReference type="Proteomes" id="UP000504756"/>
    </source>
</evidence>
<sequence length="143" mass="15554">MKYAVRYASRGGNTRAVADEIAKKIGVKAERISEPLEEEVDVLFLGAGVWFASVTKDMKEYLAALDSGKIKQIVAFSTSGHLESAIKKITAAAKDKGIKVNEESFDLHLNMQGMTFFAPAGGDLTKEQIDEVDAFVDKVLAKL</sequence>
<evidence type="ECO:0000313" key="2">
    <source>
        <dbReference type="EMBL" id="GFO52631.1"/>
    </source>
</evidence>
<dbReference type="RefSeq" id="WP_176490684.1">
    <property type="nucleotide sequence ID" value="NZ_BLXU01000013.1"/>
</dbReference>
<name>A0A6L2ZY89_9LACT</name>
<feature type="domain" description="Flavodoxin-like" evidence="1">
    <location>
        <begin position="5"/>
        <end position="95"/>
    </location>
</feature>
<organism evidence="2 3">
    <name type="scientific">Lactococcus garvieae</name>
    <dbReference type="NCBI Taxonomy" id="1363"/>
    <lineage>
        <taxon>Bacteria</taxon>
        <taxon>Bacillati</taxon>
        <taxon>Bacillota</taxon>
        <taxon>Bacilli</taxon>
        <taxon>Lactobacillales</taxon>
        <taxon>Streptococcaceae</taxon>
        <taxon>Lactococcus</taxon>
    </lineage>
</organism>
<evidence type="ECO:0000259" key="1">
    <source>
        <dbReference type="Pfam" id="PF12641"/>
    </source>
</evidence>
<dbReference type="Proteomes" id="UP000504756">
    <property type="component" value="Unassembled WGS sequence"/>
</dbReference>
<dbReference type="GO" id="GO:0016651">
    <property type="term" value="F:oxidoreductase activity, acting on NAD(P)H"/>
    <property type="evidence" value="ECO:0007669"/>
    <property type="project" value="UniProtKB-ARBA"/>
</dbReference>
<dbReference type="AlphaFoldDB" id="A0A6L2ZY89"/>
<protein>
    <recommendedName>
        <fullName evidence="1">Flavodoxin-like domain-containing protein</fullName>
    </recommendedName>
</protein>
<dbReference type="Gene3D" id="3.40.50.360">
    <property type="match status" value="1"/>
</dbReference>
<dbReference type="InterPro" id="IPR008254">
    <property type="entry name" value="Flavodoxin/NO_synth"/>
</dbReference>